<dbReference type="Gene3D" id="3.30.160.60">
    <property type="entry name" value="Classic Zinc Finger"/>
    <property type="match status" value="3"/>
</dbReference>
<reference evidence="9" key="1">
    <citation type="submission" date="2012-12" db="EMBL/GenBank/DDBJ databases">
        <authorList>
            <person name="Hellsten U."/>
            <person name="Grimwood J."/>
            <person name="Chapman J.A."/>
            <person name="Shapiro H."/>
            <person name="Aerts A."/>
            <person name="Otillar R.P."/>
            <person name="Terry A.Y."/>
            <person name="Boore J.L."/>
            <person name="Simakov O."/>
            <person name="Marletaz F."/>
            <person name="Cho S.-J."/>
            <person name="Edsinger-Gonzales E."/>
            <person name="Havlak P."/>
            <person name="Kuo D.-H."/>
            <person name="Larsson T."/>
            <person name="Lv J."/>
            <person name="Arendt D."/>
            <person name="Savage R."/>
            <person name="Osoegawa K."/>
            <person name="de Jong P."/>
            <person name="Lindberg D.R."/>
            <person name="Seaver E.C."/>
            <person name="Weisblat D.A."/>
            <person name="Putnam N.H."/>
            <person name="Grigoriev I.V."/>
            <person name="Rokhsar D.S."/>
        </authorList>
    </citation>
    <scope>NUCLEOTIDE SEQUENCE</scope>
    <source>
        <strain evidence="9">I ESC-2004</strain>
    </source>
</reference>
<dbReference type="InterPro" id="IPR013087">
    <property type="entry name" value="Znf_C2H2_type"/>
</dbReference>
<dbReference type="Proteomes" id="UP000014760">
    <property type="component" value="Unassembled WGS sequence"/>
</dbReference>
<evidence type="ECO:0000256" key="4">
    <source>
        <dbReference type="ARBA" id="ARBA00022833"/>
    </source>
</evidence>
<feature type="domain" description="C2H2-type" evidence="6">
    <location>
        <begin position="31"/>
        <end position="59"/>
    </location>
</feature>
<evidence type="ECO:0000313" key="8">
    <source>
        <dbReference type="EnsemblMetazoa" id="CapteP46297"/>
    </source>
</evidence>
<evidence type="ECO:0000256" key="5">
    <source>
        <dbReference type="PROSITE-ProRule" id="PRU00042"/>
    </source>
</evidence>
<dbReference type="EMBL" id="AMQN01007053">
    <property type="status" value="NOT_ANNOTATED_CDS"/>
    <property type="molecule type" value="Genomic_DNA"/>
</dbReference>
<proteinExistence type="predicted"/>
<dbReference type="PROSITE" id="PS50157">
    <property type="entry name" value="ZINC_FINGER_C2H2_2"/>
    <property type="match status" value="3"/>
</dbReference>
<evidence type="ECO:0000313" key="9">
    <source>
        <dbReference type="Proteomes" id="UP000014760"/>
    </source>
</evidence>
<evidence type="ECO:0000256" key="1">
    <source>
        <dbReference type="ARBA" id="ARBA00022723"/>
    </source>
</evidence>
<reference evidence="8" key="3">
    <citation type="submission" date="2015-06" db="UniProtKB">
        <authorList>
            <consortium name="EnsemblMetazoa"/>
        </authorList>
    </citation>
    <scope>IDENTIFICATION</scope>
</reference>
<dbReference type="HOGENOM" id="CLU_1870235_0_0_1"/>
<feature type="domain" description="C2H2-type" evidence="6">
    <location>
        <begin position="3"/>
        <end position="30"/>
    </location>
</feature>
<gene>
    <name evidence="7" type="ORF">CAPTEDRAFT_46297</name>
</gene>
<dbReference type="SMART" id="SM00355">
    <property type="entry name" value="ZnF_C2H2"/>
    <property type="match status" value="4"/>
</dbReference>
<evidence type="ECO:0000259" key="6">
    <source>
        <dbReference type="PROSITE" id="PS50157"/>
    </source>
</evidence>
<dbReference type="SUPFAM" id="SSF57667">
    <property type="entry name" value="beta-beta-alpha zinc fingers"/>
    <property type="match status" value="2"/>
</dbReference>
<dbReference type="PANTHER" id="PTHR24379">
    <property type="entry name" value="KRAB AND ZINC FINGER DOMAIN-CONTAINING"/>
    <property type="match status" value="1"/>
</dbReference>
<feature type="non-terminal residue" evidence="7">
    <location>
        <position position="124"/>
    </location>
</feature>
<dbReference type="STRING" id="283909.R7UVS5"/>
<protein>
    <recommendedName>
        <fullName evidence="6">C2H2-type domain-containing protein</fullName>
    </recommendedName>
</protein>
<keyword evidence="3 5" id="KW-0863">Zinc-finger</keyword>
<dbReference type="PROSITE" id="PS00028">
    <property type="entry name" value="ZINC_FINGER_C2H2_1"/>
    <property type="match status" value="3"/>
</dbReference>
<keyword evidence="9" id="KW-1185">Reference proteome</keyword>
<reference evidence="7 9" key="2">
    <citation type="journal article" date="2013" name="Nature">
        <title>Insights into bilaterian evolution from three spiralian genomes.</title>
        <authorList>
            <person name="Simakov O."/>
            <person name="Marletaz F."/>
            <person name="Cho S.J."/>
            <person name="Edsinger-Gonzales E."/>
            <person name="Havlak P."/>
            <person name="Hellsten U."/>
            <person name="Kuo D.H."/>
            <person name="Larsson T."/>
            <person name="Lv J."/>
            <person name="Arendt D."/>
            <person name="Savage R."/>
            <person name="Osoegawa K."/>
            <person name="de Jong P."/>
            <person name="Grimwood J."/>
            <person name="Chapman J.A."/>
            <person name="Shapiro H."/>
            <person name="Aerts A."/>
            <person name="Otillar R.P."/>
            <person name="Terry A.Y."/>
            <person name="Boore J.L."/>
            <person name="Grigoriev I.V."/>
            <person name="Lindberg D.R."/>
            <person name="Seaver E.C."/>
            <person name="Weisblat D.A."/>
            <person name="Putnam N.H."/>
            <person name="Rokhsar D.S."/>
        </authorList>
    </citation>
    <scope>NUCLEOTIDE SEQUENCE</scope>
    <source>
        <strain evidence="7 9">I ESC-2004</strain>
    </source>
</reference>
<dbReference type="GO" id="GO:0008270">
    <property type="term" value="F:zinc ion binding"/>
    <property type="evidence" value="ECO:0007669"/>
    <property type="project" value="UniProtKB-KW"/>
</dbReference>
<dbReference type="AlphaFoldDB" id="R7UVS5"/>
<name>R7UVS5_CAPTE</name>
<dbReference type="GO" id="GO:0000977">
    <property type="term" value="F:RNA polymerase II transcription regulatory region sequence-specific DNA binding"/>
    <property type="evidence" value="ECO:0007669"/>
    <property type="project" value="TreeGrafter"/>
</dbReference>
<dbReference type="EnsemblMetazoa" id="CapteT46297">
    <property type="protein sequence ID" value="CapteP46297"/>
    <property type="gene ID" value="CapteG46297"/>
</dbReference>
<feature type="non-terminal residue" evidence="7">
    <location>
        <position position="1"/>
    </location>
</feature>
<evidence type="ECO:0000256" key="3">
    <source>
        <dbReference type="ARBA" id="ARBA00022771"/>
    </source>
</evidence>
<sequence length="124" mass="14055">KERECEDCGKVILSRDGMRRHKMSHSGVKKAECKTCGKSFSRPSHLQLHIKRMHGTSRPFVCVICGQAFALQFDLNHHVRVVHDSKKPEGNIESSEELFACGECNLVIEARCISEHQEIHSAEK</sequence>
<dbReference type="PANTHER" id="PTHR24379:SF127">
    <property type="entry name" value="BLOODY FINGERS-RELATED"/>
    <property type="match status" value="1"/>
</dbReference>
<dbReference type="OrthoDB" id="10004641at2759"/>
<organism evidence="7">
    <name type="scientific">Capitella teleta</name>
    <name type="common">Polychaete worm</name>
    <dbReference type="NCBI Taxonomy" id="283909"/>
    <lineage>
        <taxon>Eukaryota</taxon>
        <taxon>Metazoa</taxon>
        <taxon>Spiralia</taxon>
        <taxon>Lophotrochozoa</taxon>
        <taxon>Annelida</taxon>
        <taxon>Polychaeta</taxon>
        <taxon>Sedentaria</taxon>
        <taxon>Scolecida</taxon>
        <taxon>Capitellidae</taxon>
        <taxon>Capitella</taxon>
    </lineage>
</organism>
<keyword evidence="1" id="KW-0479">Metal-binding</keyword>
<dbReference type="OMA" id="NDHERRH"/>
<evidence type="ECO:0000256" key="2">
    <source>
        <dbReference type="ARBA" id="ARBA00022737"/>
    </source>
</evidence>
<accession>R7UVS5</accession>
<feature type="domain" description="C2H2-type" evidence="6">
    <location>
        <begin position="60"/>
        <end position="88"/>
    </location>
</feature>
<evidence type="ECO:0000313" key="7">
    <source>
        <dbReference type="EMBL" id="ELU07491.1"/>
    </source>
</evidence>
<dbReference type="Pfam" id="PF00096">
    <property type="entry name" value="zf-C2H2"/>
    <property type="match status" value="2"/>
</dbReference>
<keyword evidence="4" id="KW-0862">Zinc</keyword>
<dbReference type="EMBL" id="KB299856">
    <property type="protein sequence ID" value="ELU07491.1"/>
    <property type="molecule type" value="Genomic_DNA"/>
</dbReference>
<dbReference type="FunFam" id="3.30.160.60:FF:000340">
    <property type="entry name" value="zinc finger protein 473 isoform X1"/>
    <property type="match status" value="1"/>
</dbReference>
<keyword evidence="2" id="KW-0677">Repeat</keyword>
<dbReference type="GO" id="GO:0005634">
    <property type="term" value="C:nucleus"/>
    <property type="evidence" value="ECO:0007669"/>
    <property type="project" value="TreeGrafter"/>
</dbReference>
<dbReference type="GO" id="GO:0000981">
    <property type="term" value="F:DNA-binding transcription factor activity, RNA polymerase II-specific"/>
    <property type="evidence" value="ECO:0007669"/>
    <property type="project" value="TreeGrafter"/>
</dbReference>
<dbReference type="InterPro" id="IPR036236">
    <property type="entry name" value="Znf_C2H2_sf"/>
</dbReference>